<evidence type="ECO:0000256" key="2">
    <source>
        <dbReference type="ARBA" id="ARBA00022801"/>
    </source>
</evidence>
<name>A0A4Y2UTV6_ARAVE</name>
<dbReference type="AlphaFoldDB" id="A0A4Y2UTV6"/>
<proteinExistence type="inferred from homology"/>
<dbReference type="InterPro" id="IPR029058">
    <property type="entry name" value="AB_hydrolase_fold"/>
</dbReference>
<protein>
    <submittedName>
        <fullName evidence="4">Epoxide hydrolase 1</fullName>
    </submittedName>
</protein>
<keyword evidence="2 4" id="KW-0378">Hydrolase</keyword>
<dbReference type="GO" id="GO:0004301">
    <property type="term" value="F:epoxide hydrolase activity"/>
    <property type="evidence" value="ECO:0007669"/>
    <property type="project" value="TreeGrafter"/>
</dbReference>
<reference evidence="4 6" key="1">
    <citation type="journal article" date="2019" name="Sci. Rep.">
        <title>Orb-weaving spider Araneus ventricosus genome elucidates the spidroin gene catalogue.</title>
        <authorList>
            <person name="Kono N."/>
            <person name="Nakamura H."/>
            <person name="Ohtoshi R."/>
            <person name="Moran D.A.P."/>
            <person name="Shinohara A."/>
            <person name="Yoshida Y."/>
            <person name="Fujiwara M."/>
            <person name="Mori M."/>
            <person name="Tomita M."/>
            <person name="Arakawa K."/>
        </authorList>
    </citation>
    <scope>NUCLEOTIDE SEQUENCE [LARGE SCALE GENOMIC DNA]</scope>
</reference>
<dbReference type="SUPFAM" id="SSF53474">
    <property type="entry name" value="alpha/beta-Hydrolases"/>
    <property type="match status" value="1"/>
</dbReference>
<evidence type="ECO:0000313" key="5">
    <source>
        <dbReference type="EMBL" id="GBO14881.1"/>
    </source>
</evidence>
<dbReference type="Proteomes" id="UP000499080">
    <property type="component" value="Unassembled WGS sequence"/>
</dbReference>
<accession>A0A4Y2UTV6</accession>
<feature type="domain" description="AB hydrolase-1" evidence="3">
    <location>
        <begin position="12"/>
        <end position="61"/>
    </location>
</feature>
<keyword evidence="6" id="KW-1185">Reference proteome</keyword>
<evidence type="ECO:0000313" key="6">
    <source>
        <dbReference type="Proteomes" id="UP000499080"/>
    </source>
</evidence>
<dbReference type="EMBL" id="BGPR01038981">
    <property type="protein sequence ID" value="GBO14877.1"/>
    <property type="molecule type" value="Genomic_DNA"/>
</dbReference>
<dbReference type="GO" id="GO:0097176">
    <property type="term" value="P:epoxide metabolic process"/>
    <property type="evidence" value="ECO:0007669"/>
    <property type="project" value="TreeGrafter"/>
</dbReference>
<comment type="caution">
    <text evidence="4">The sequence shown here is derived from an EMBL/GenBank/DDBJ whole genome shotgun (WGS) entry which is preliminary data.</text>
</comment>
<evidence type="ECO:0000259" key="3">
    <source>
        <dbReference type="Pfam" id="PF00561"/>
    </source>
</evidence>
<dbReference type="InterPro" id="IPR000073">
    <property type="entry name" value="AB_hydrolase_1"/>
</dbReference>
<gene>
    <name evidence="4" type="primary">EPHX1_1</name>
    <name evidence="5" type="synonym">EPHX1_2</name>
    <name evidence="5" type="ORF">AVEN_198598_1</name>
    <name evidence="4" type="ORF">AVEN_34306_1</name>
</gene>
<organism evidence="4 6">
    <name type="scientific">Araneus ventricosus</name>
    <name type="common">Orbweaver spider</name>
    <name type="synonym">Epeira ventricosa</name>
    <dbReference type="NCBI Taxonomy" id="182803"/>
    <lineage>
        <taxon>Eukaryota</taxon>
        <taxon>Metazoa</taxon>
        <taxon>Ecdysozoa</taxon>
        <taxon>Arthropoda</taxon>
        <taxon>Chelicerata</taxon>
        <taxon>Arachnida</taxon>
        <taxon>Araneae</taxon>
        <taxon>Araneomorphae</taxon>
        <taxon>Entelegynae</taxon>
        <taxon>Araneoidea</taxon>
        <taxon>Araneidae</taxon>
        <taxon>Araneus</taxon>
    </lineage>
</organism>
<dbReference type="PANTHER" id="PTHR21661:SF35">
    <property type="entry name" value="EPOXIDE HYDROLASE"/>
    <property type="match status" value="1"/>
</dbReference>
<evidence type="ECO:0000256" key="1">
    <source>
        <dbReference type="ARBA" id="ARBA00010088"/>
    </source>
</evidence>
<sequence>MLTEIIFVFEGFNARAAARVFLTLMDRLGHKTFYVQGGDWGSYISSLMARYYPPRIRGLHVNMYFFMLRPWELFKGILIALFPFLVRKEEYRMAFPLKKKIAMILQESGYFHMQATKPDTLGCGMADSPAGTAAYLLEKFASCTGPEALNSEDGDLTTKFTLDELLTNVMMYWVNNNFTAAARFYKENLRNVFSGRNEK</sequence>
<evidence type="ECO:0000313" key="4">
    <source>
        <dbReference type="EMBL" id="GBO14877.1"/>
    </source>
</evidence>
<dbReference type="Pfam" id="PF00561">
    <property type="entry name" value="Abhydrolase_1"/>
    <property type="match status" value="1"/>
</dbReference>
<dbReference type="PANTHER" id="PTHR21661">
    <property type="entry name" value="EPOXIDE HYDROLASE 1-RELATED"/>
    <property type="match status" value="1"/>
</dbReference>
<dbReference type="OrthoDB" id="7130006at2759"/>
<dbReference type="Gene3D" id="3.40.50.1820">
    <property type="entry name" value="alpha/beta hydrolase"/>
    <property type="match status" value="1"/>
</dbReference>
<dbReference type="EMBL" id="BGPR01038984">
    <property type="protein sequence ID" value="GBO14881.1"/>
    <property type="molecule type" value="Genomic_DNA"/>
</dbReference>
<comment type="similarity">
    <text evidence="1">Belongs to the peptidase S33 family.</text>
</comment>